<evidence type="ECO:0000313" key="2">
    <source>
        <dbReference type="EMBL" id="POM65086.1"/>
    </source>
</evidence>
<name>A0A2P4XHQ6_9STRA</name>
<dbReference type="SUPFAM" id="SSF56672">
    <property type="entry name" value="DNA/RNA polymerases"/>
    <property type="match status" value="1"/>
</dbReference>
<dbReference type="AlphaFoldDB" id="A0A2P4XHQ6"/>
<dbReference type="PANTHER" id="PTHR34072">
    <property type="entry name" value="ENZYMATIC POLYPROTEIN-RELATED"/>
    <property type="match status" value="1"/>
</dbReference>
<sequence length="198" mass="22556">MEDIPRLLVFKFQHCAANHPGDADRGHLRPDGRILQVTHSVPGVANGSVQRACNDAQTPVKGLPRSDDTEAFYYDIYIFAKPSRIEDHLDALRETLDILRDNKLYVKLFTLLKKKNKRDAKIHFLVDLLKNFKELKQRLCNPPVLHLPVSSQPMQLRTDVSKYAVGGVLFQVVNGVERPIAYISRNVKSAKLNYPTQR</sequence>
<dbReference type="InterPro" id="IPR041577">
    <property type="entry name" value="RT_RNaseH_2"/>
</dbReference>
<dbReference type="GO" id="GO:0003964">
    <property type="term" value="F:RNA-directed DNA polymerase activity"/>
    <property type="evidence" value="ECO:0007669"/>
    <property type="project" value="UniProtKB-KW"/>
</dbReference>
<dbReference type="InterPro" id="IPR043502">
    <property type="entry name" value="DNA/RNA_pol_sf"/>
</dbReference>
<organism evidence="2 3">
    <name type="scientific">Phytophthora palmivora</name>
    <dbReference type="NCBI Taxonomy" id="4796"/>
    <lineage>
        <taxon>Eukaryota</taxon>
        <taxon>Sar</taxon>
        <taxon>Stramenopiles</taxon>
        <taxon>Oomycota</taxon>
        <taxon>Peronosporomycetes</taxon>
        <taxon>Peronosporales</taxon>
        <taxon>Peronosporaceae</taxon>
        <taxon>Phytophthora</taxon>
    </lineage>
</organism>
<keyword evidence="2" id="KW-0695">RNA-directed DNA polymerase</keyword>
<keyword evidence="3" id="KW-1185">Reference proteome</keyword>
<dbReference type="Gene3D" id="3.10.20.370">
    <property type="match status" value="1"/>
</dbReference>
<gene>
    <name evidence="2" type="ORF">PHPALM_19266</name>
</gene>
<keyword evidence="2" id="KW-0548">Nucleotidyltransferase</keyword>
<feature type="domain" description="Reverse transcriptase/retrotransposon-derived protein RNase H-like" evidence="1">
    <location>
        <begin position="130"/>
        <end position="196"/>
    </location>
</feature>
<keyword evidence="2" id="KW-0808">Transferase</keyword>
<dbReference type="OrthoDB" id="119788at2759"/>
<dbReference type="EMBL" id="NCKW01010625">
    <property type="protein sequence ID" value="POM65086.1"/>
    <property type="molecule type" value="Genomic_DNA"/>
</dbReference>
<accession>A0A2P4XHQ6</accession>
<protein>
    <submittedName>
        <fullName evidence="2">Reverse transcriptase-rnase h-integrase</fullName>
    </submittedName>
</protein>
<dbReference type="Pfam" id="PF17919">
    <property type="entry name" value="RT_RNaseH_2"/>
    <property type="match status" value="1"/>
</dbReference>
<dbReference type="Proteomes" id="UP000237271">
    <property type="component" value="Unassembled WGS sequence"/>
</dbReference>
<comment type="caution">
    <text evidence="2">The sequence shown here is derived from an EMBL/GenBank/DDBJ whole genome shotgun (WGS) entry which is preliminary data.</text>
</comment>
<evidence type="ECO:0000259" key="1">
    <source>
        <dbReference type="Pfam" id="PF17919"/>
    </source>
</evidence>
<proteinExistence type="predicted"/>
<evidence type="ECO:0000313" key="3">
    <source>
        <dbReference type="Proteomes" id="UP000237271"/>
    </source>
</evidence>
<reference evidence="2 3" key="1">
    <citation type="journal article" date="2017" name="Genome Biol. Evol.">
        <title>Phytophthora megakarya and P. palmivora, closely related causal agents of cacao black pod rot, underwent increases in genome sizes and gene numbers by different mechanisms.</title>
        <authorList>
            <person name="Ali S.S."/>
            <person name="Shao J."/>
            <person name="Lary D.J."/>
            <person name="Kronmiller B."/>
            <person name="Shen D."/>
            <person name="Strem M.D."/>
            <person name="Amoako-Attah I."/>
            <person name="Akrofi A.Y."/>
            <person name="Begoude B.A."/>
            <person name="Ten Hoopen G.M."/>
            <person name="Coulibaly K."/>
            <person name="Kebe B.I."/>
            <person name="Melnick R.L."/>
            <person name="Guiltinan M.J."/>
            <person name="Tyler B.M."/>
            <person name="Meinhardt L.W."/>
            <person name="Bailey B.A."/>
        </authorList>
    </citation>
    <scope>NUCLEOTIDE SEQUENCE [LARGE SCALE GENOMIC DNA]</scope>
    <source>
        <strain evidence="3">sbr112.9</strain>
    </source>
</reference>